<organism evidence="3 4">
    <name type="scientific">Paraburkholderia polaris</name>
    <dbReference type="NCBI Taxonomy" id="2728848"/>
    <lineage>
        <taxon>Bacteria</taxon>
        <taxon>Pseudomonadati</taxon>
        <taxon>Pseudomonadota</taxon>
        <taxon>Betaproteobacteria</taxon>
        <taxon>Burkholderiales</taxon>
        <taxon>Burkholderiaceae</taxon>
        <taxon>Paraburkholderia</taxon>
    </lineage>
</organism>
<proteinExistence type="predicted"/>
<keyword evidence="4" id="KW-1185">Reference proteome</keyword>
<gene>
    <name evidence="3" type="ORF">HHL24_17100</name>
</gene>
<dbReference type="RefSeq" id="WP_169486620.1">
    <property type="nucleotide sequence ID" value="NZ_JABBGJ010000017.1"/>
</dbReference>
<evidence type="ECO:0000313" key="4">
    <source>
        <dbReference type="Proteomes" id="UP000544134"/>
    </source>
</evidence>
<accession>A0A848IJT1</accession>
<evidence type="ECO:0000313" key="3">
    <source>
        <dbReference type="EMBL" id="NML99646.1"/>
    </source>
</evidence>
<evidence type="ECO:0000259" key="2">
    <source>
        <dbReference type="Pfam" id="PF14090"/>
    </source>
</evidence>
<comment type="caution">
    <text evidence="3">The sequence shown here is derived from an EMBL/GenBank/DDBJ whole genome shotgun (WGS) entry which is preliminary data.</text>
</comment>
<reference evidence="3 4" key="1">
    <citation type="submission" date="2020-04" db="EMBL/GenBank/DDBJ databases">
        <title>Paraburkholderia sp. RP-4-7 isolated from soil.</title>
        <authorList>
            <person name="Dahal R.H."/>
        </authorList>
    </citation>
    <scope>NUCLEOTIDE SEQUENCE [LARGE SCALE GENOMIC DNA]</scope>
    <source>
        <strain evidence="3 4">RP-4-7</strain>
    </source>
</reference>
<dbReference type="Proteomes" id="UP000544134">
    <property type="component" value="Unassembled WGS sequence"/>
</dbReference>
<sequence length="134" mass="14762">MNERKKSPRGASFPKEPVIRGGESTASIQMRMGRYYHALRQFWKSNGIDVQSTETTAQCERLAAILRLQGSRGLGSLEGRAAGGFVQLPTRISDLKEDGFDIASIPENKHGGDGLFHMRTARYVLISEPKRAAA</sequence>
<dbReference type="EMBL" id="JABBGJ010000017">
    <property type="protein sequence ID" value="NML99646.1"/>
    <property type="molecule type" value="Genomic_DNA"/>
</dbReference>
<evidence type="ECO:0000256" key="1">
    <source>
        <dbReference type="SAM" id="MobiDB-lite"/>
    </source>
</evidence>
<dbReference type="InterPro" id="IPR055245">
    <property type="entry name" value="HTH_proteobacteria"/>
</dbReference>
<feature type="domain" description="Winged helix-turn-helix" evidence="2">
    <location>
        <begin position="58"/>
        <end position="127"/>
    </location>
</feature>
<name>A0A848IJT1_9BURK</name>
<dbReference type="Pfam" id="PF14090">
    <property type="entry name" value="HTH_39"/>
    <property type="match status" value="1"/>
</dbReference>
<feature type="region of interest" description="Disordered" evidence="1">
    <location>
        <begin position="1"/>
        <end position="20"/>
    </location>
</feature>
<protein>
    <recommendedName>
        <fullName evidence="2">Winged helix-turn-helix domain-containing protein</fullName>
    </recommendedName>
</protein>
<dbReference type="AlphaFoldDB" id="A0A848IJT1"/>